<protein>
    <recommendedName>
        <fullName evidence="3">Peptidoglycan-binding protein</fullName>
    </recommendedName>
</protein>
<dbReference type="OrthoDB" id="7201328at2"/>
<evidence type="ECO:0008006" key="3">
    <source>
        <dbReference type="Google" id="ProtNLM"/>
    </source>
</evidence>
<organism evidence="1 2">
    <name type="scientific">Roseicella aquatilis</name>
    <dbReference type="NCBI Taxonomy" id="2527868"/>
    <lineage>
        <taxon>Bacteria</taxon>
        <taxon>Pseudomonadati</taxon>
        <taxon>Pseudomonadota</taxon>
        <taxon>Alphaproteobacteria</taxon>
        <taxon>Acetobacterales</taxon>
        <taxon>Roseomonadaceae</taxon>
        <taxon>Roseicella</taxon>
    </lineage>
</organism>
<gene>
    <name evidence="1" type="ORF">EXY23_18715</name>
</gene>
<dbReference type="Proteomes" id="UP000295023">
    <property type="component" value="Unassembled WGS sequence"/>
</dbReference>
<evidence type="ECO:0000313" key="2">
    <source>
        <dbReference type="Proteomes" id="UP000295023"/>
    </source>
</evidence>
<evidence type="ECO:0000313" key="1">
    <source>
        <dbReference type="EMBL" id="TCZ57174.1"/>
    </source>
</evidence>
<comment type="caution">
    <text evidence="1">The sequence shown here is derived from an EMBL/GenBank/DDBJ whole genome shotgun (WGS) entry which is preliminary data.</text>
</comment>
<keyword evidence="2" id="KW-1185">Reference proteome</keyword>
<dbReference type="PROSITE" id="PS51257">
    <property type="entry name" value="PROKAR_LIPOPROTEIN"/>
    <property type="match status" value="1"/>
</dbReference>
<dbReference type="EMBL" id="SKBM01000020">
    <property type="protein sequence ID" value="TCZ57174.1"/>
    <property type="molecule type" value="Genomic_DNA"/>
</dbReference>
<name>A0A4R4DAZ4_9PROT</name>
<proteinExistence type="predicted"/>
<dbReference type="AlphaFoldDB" id="A0A4R4DAZ4"/>
<sequence>MTRGAATGAKLGLLAMALMGLSGCIEQGTGGGPVTGAAGGATSVGAASNIERCSETLGTLAVDDGREQAWWGPFAQRTQITTIEPMVRLVVQQSNCFVITAMGNSRLEGRMRGMIDDMRNSGEFRAGSRMQRGQRVAADYFLEPAILFSNVNTGGLGGGIGGWAGLAIGAAGAALSQSSTSVTMSLFDMRSGVQVAASEGSSTATNAGAILAGFGAGAGGALGGYQRTPAGQATVAAFVNAYNKLVVAARGYRAQEVRGGLGTGGRLQVR</sequence>
<accession>A0A4R4DAZ4</accession>
<reference evidence="1 2" key="1">
    <citation type="submission" date="2019-03" db="EMBL/GenBank/DDBJ databases">
        <title>Paracraurococcus aquatilis NE82 genome sequence.</title>
        <authorList>
            <person name="Zhao Y."/>
            <person name="Du Z."/>
        </authorList>
    </citation>
    <scope>NUCLEOTIDE SEQUENCE [LARGE SCALE GENOMIC DNA]</scope>
    <source>
        <strain evidence="1 2">NE82</strain>
    </source>
</reference>
<dbReference type="RefSeq" id="WP_132292962.1">
    <property type="nucleotide sequence ID" value="NZ_SKBM01000020.1"/>
</dbReference>